<dbReference type="PANTHER" id="PTHR12526:SF637">
    <property type="entry name" value="GLYCOSYLTRANSFERASE EPSF-RELATED"/>
    <property type="match status" value="1"/>
</dbReference>
<dbReference type="CDD" id="cd03801">
    <property type="entry name" value="GT4_PimA-like"/>
    <property type="match status" value="1"/>
</dbReference>
<keyword evidence="4" id="KW-1185">Reference proteome</keyword>
<name>A0A418SIQ9_9RHOB</name>
<proteinExistence type="predicted"/>
<dbReference type="GO" id="GO:0016757">
    <property type="term" value="F:glycosyltransferase activity"/>
    <property type="evidence" value="ECO:0007669"/>
    <property type="project" value="InterPro"/>
</dbReference>
<evidence type="ECO:0000313" key="4">
    <source>
        <dbReference type="Proteomes" id="UP000283786"/>
    </source>
</evidence>
<dbReference type="Proteomes" id="UP000283786">
    <property type="component" value="Chromosome"/>
</dbReference>
<organism evidence="3 4">
    <name type="scientific">Pseudooceanicola algae</name>
    <dbReference type="NCBI Taxonomy" id="1537215"/>
    <lineage>
        <taxon>Bacteria</taxon>
        <taxon>Pseudomonadati</taxon>
        <taxon>Pseudomonadota</taxon>
        <taxon>Alphaproteobacteria</taxon>
        <taxon>Rhodobacterales</taxon>
        <taxon>Paracoccaceae</taxon>
        <taxon>Pseudooceanicola</taxon>
    </lineage>
</organism>
<dbReference type="InterPro" id="IPR028098">
    <property type="entry name" value="Glyco_trans_4-like_N"/>
</dbReference>
<feature type="domain" description="Glycosyl transferase family 1" evidence="1">
    <location>
        <begin position="183"/>
        <end position="303"/>
    </location>
</feature>
<dbReference type="InterPro" id="IPR001296">
    <property type="entry name" value="Glyco_trans_1"/>
</dbReference>
<sequence length="421" mass="45527">MIGGAGGHSGVPRHILQLVRALTGIADLTVASDKCAGVYKELDRTPARHVEVPGLESSVSPLRWLRAARHLRQLIGREQPALVWAHSRMAVFLLRSMALCGVLPGRPEIAVTFHGLPFGKGHRASALTIRAEKLFLSRLSGLHLLFLSKAAEHEYRGAVGEDLCLGHQISQRPNCSDIGEIKRREPDDTTRQLLMTGRAARQKNLPRALAIFAALPGTYRLTICGAGTETAGFRRKAKHILGPGPLSRVTFLGEVADIRPLLARADVYLLTSRYEGMPIAALEAFEAGLPLALSATGGTAEISARHPFCTELTAGEGVDDLQEDALRITALTEAFRAAPEQFRTEIRRAFQQEFSFAAWARDMRVQASRMCPPVPDPSLTPEGAANVPLPPIIPQPMPAGVIPSQVSLSGNMQNTARSPRA</sequence>
<accession>A0A418SIQ9</accession>
<dbReference type="AlphaFoldDB" id="A0A418SIQ9"/>
<dbReference type="KEGG" id="palw:PSAL_024420"/>
<dbReference type="RefSeq" id="WP_196222742.1">
    <property type="nucleotide sequence ID" value="NZ_CP060436.1"/>
</dbReference>
<dbReference type="Gene3D" id="3.40.50.2000">
    <property type="entry name" value="Glycogen Phosphorylase B"/>
    <property type="match status" value="2"/>
</dbReference>
<dbReference type="PANTHER" id="PTHR12526">
    <property type="entry name" value="GLYCOSYLTRANSFERASE"/>
    <property type="match status" value="1"/>
</dbReference>
<evidence type="ECO:0000259" key="1">
    <source>
        <dbReference type="Pfam" id="PF00534"/>
    </source>
</evidence>
<dbReference type="EMBL" id="CP060436">
    <property type="protein sequence ID" value="QPM91192.1"/>
    <property type="molecule type" value="Genomic_DNA"/>
</dbReference>
<reference evidence="3 4" key="1">
    <citation type="submission" date="2020-08" db="EMBL/GenBank/DDBJ databases">
        <title>Genome sequence of Rhodobacteraceae bacterium Lw-13e.</title>
        <authorList>
            <person name="Poehlein A."/>
            <person name="Wolter L."/>
            <person name="Daniel R."/>
            <person name="Brinkhoff T."/>
        </authorList>
    </citation>
    <scope>NUCLEOTIDE SEQUENCE [LARGE SCALE GENOMIC DNA]</scope>
    <source>
        <strain evidence="3 4">Lw-13e</strain>
    </source>
</reference>
<evidence type="ECO:0000259" key="2">
    <source>
        <dbReference type="Pfam" id="PF13439"/>
    </source>
</evidence>
<dbReference type="Pfam" id="PF00534">
    <property type="entry name" value="Glycos_transf_1"/>
    <property type="match status" value="1"/>
</dbReference>
<feature type="domain" description="Glycosyltransferase subfamily 4-like N-terminal" evidence="2">
    <location>
        <begin position="9"/>
        <end position="140"/>
    </location>
</feature>
<gene>
    <name evidence="3" type="ORF">PSAL_024420</name>
</gene>
<evidence type="ECO:0000313" key="3">
    <source>
        <dbReference type="EMBL" id="QPM91192.1"/>
    </source>
</evidence>
<protein>
    <submittedName>
        <fullName evidence="3">Uncharacterized protein</fullName>
    </submittedName>
</protein>
<dbReference type="Pfam" id="PF13439">
    <property type="entry name" value="Glyco_transf_4"/>
    <property type="match status" value="1"/>
</dbReference>
<dbReference type="SUPFAM" id="SSF53756">
    <property type="entry name" value="UDP-Glycosyltransferase/glycogen phosphorylase"/>
    <property type="match status" value="1"/>
</dbReference>